<evidence type="ECO:0000313" key="3">
    <source>
        <dbReference type="Proteomes" id="UP001589789"/>
    </source>
</evidence>
<accession>A0ABV6IZW0</accession>
<dbReference type="EMBL" id="JBHLVZ010000094">
    <property type="protein sequence ID" value="MFC0389117.1"/>
    <property type="molecule type" value="Genomic_DNA"/>
</dbReference>
<feature type="region of interest" description="Disordered" evidence="1">
    <location>
        <begin position="42"/>
        <end position="65"/>
    </location>
</feature>
<name>A0ABV6IZW0_9PROT</name>
<dbReference type="SUPFAM" id="SSF53254">
    <property type="entry name" value="Phosphoglycerate mutase-like"/>
    <property type="match status" value="1"/>
</dbReference>
<evidence type="ECO:0000313" key="2">
    <source>
        <dbReference type="EMBL" id="MFC0389117.1"/>
    </source>
</evidence>
<keyword evidence="3" id="KW-1185">Reference proteome</keyword>
<comment type="caution">
    <text evidence="2">The sequence shown here is derived from an EMBL/GenBank/DDBJ whole genome shotgun (WGS) entry which is preliminary data.</text>
</comment>
<proteinExistence type="predicted"/>
<dbReference type="Gene3D" id="3.40.50.1240">
    <property type="entry name" value="Phosphoglycerate mutase-like"/>
    <property type="match status" value="1"/>
</dbReference>
<dbReference type="InterPro" id="IPR013078">
    <property type="entry name" value="His_Pase_superF_clade-1"/>
</dbReference>
<organism evidence="2 3">
    <name type="scientific">Muricoccus vinaceus</name>
    <dbReference type="NCBI Taxonomy" id="424704"/>
    <lineage>
        <taxon>Bacteria</taxon>
        <taxon>Pseudomonadati</taxon>
        <taxon>Pseudomonadota</taxon>
        <taxon>Alphaproteobacteria</taxon>
        <taxon>Acetobacterales</taxon>
        <taxon>Roseomonadaceae</taxon>
        <taxon>Muricoccus</taxon>
    </lineage>
</organism>
<gene>
    <name evidence="2" type="ORF">ACFFIC_26730</name>
</gene>
<protein>
    <submittedName>
        <fullName evidence="2">Histidine phosphatase family protein</fullName>
    </submittedName>
</protein>
<sequence>MGYGLRSTAPREGDIAIVSHGGVGALLLCHLKGVPISRAEDQPGAGGGCVYSFDPETPPCSPACG</sequence>
<reference evidence="2 3" key="1">
    <citation type="submission" date="2024-09" db="EMBL/GenBank/DDBJ databases">
        <authorList>
            <person name="Sun Q."/>
            <person name="Mori K."/>
        </authorList>
    </citation>
    <scope>NUCLEOTIDE SEQUENCE [LARGE SCALE GENOMIC DNA]</scope>
    <source>
        <strain evidence="2 3">CCM 7468</strain>
    </source>
</reference>
<dbReference type="RefSeq" id="WP_377056190.1">
    <property type="nucleotide sequence ID" value="NZ_JBHLVZ010000094.1"/>
</dbReference>
<dbReference type="Pfam" id="PF00300">
    <property type="entry name" value="His_Phos_1"/>
    <property type="match status" value="1"/>
</dbReference>
<evidence type="ECO:0000256" key="1">
    <source>
        <dbReference type="SAM" id="MobiDB-lite"/>
    </source>
</evidence>
<dbReference type="Proteomes" id="UP001589789">
    <property type="component" value="Unassembled WGS sequence"/>
</dbReference>
<dbReference type="InterPro" id="IPR029033">
    <property type="entry name" value="His_PPase_superfam"/>
</dbReference>
<feature type="compositionally biased region" description="Pro residues" evidence="1">
    <location>
        <begin position="56"/>
        <end position="65"/>
    </location>
</feature>